<dbReference type="OrthoDB" id="7907064at2"/>
<keyword evidence="1" id="KW-0812">Transmembrane</keyword>
<protein>
    <submittedName>
        <fullName evidence="3">Flp pilus assembly protein TadG</fullName>
    </submittedName>
</protein>
<evidence type="ECO:0000259" key="2">
    <source>
        <dbReference type="Pfam" id="PF07811"/>
    </source>
</evidence>
<feature type="transmembrane region" description="Helical" evidence="1">
    <location>
        <begin position="20"/>
        <end position="39"/>
    </location>
</feature>
<dbReference type="Pfam" id="PF07811">
    <property type="entry name" value="TadE"/>
    <property type="match status" value="1"/>
</dbReference>
<organism evidence="3 4">
    <name type="scientific">Aureimonas phyllosphaerae</name>
    <dbReference type="NCBI Taxonomy" id="1166078"/>
    <lineage>
        <taxon>Bacteria</taxon>
        <taxon>Pseudomonadati</taxon>
        <taxon>Pseudomonadota</taxon>
        <taxon>Alphaproteobacteria</taxon>
        <taxon>Hyphomicrobiales</taxon>
        <taxon>Aurantimonadaceae</taxon>
        <taxon>Aureimonas</taxon>
    </lineage>
</organism>
<dbReference type="RefSeq" id="WP_090958318.1">
    <property type="nucleotide sequence ID" value="NZ_FOOA01000001.1"/>
</dbReference>
<evidence type="ECO:0000313" key="4">
    <source>
        <dbReference type="Proteomes" id="UP000531216"/>
    </source>
</evidence>
<feature type="domain" description="TadE-like" evidence="2">
    <location>
        <begin position="12"/>
        <end position="54"/>
    </location>
</feature>
<evidence type="ECO:0000256" key="1">
    <source>
        <dbReference type="SAM" id="Phobius"/>
    </source>
</evidence>
<comment type="caution">
    <text evidence="3">The sequence shown here is derived from an EMBL/GenBank/DDBJ whole genome shotgun (WGS) entry which is preliminary data.</text>
</comment>
<keyword evidence="1" id="KW-0472">Membrane</keyword>
<proteinExistence type="predicted"/>
<evidence type="ECO:0000313" key="3">
    <source>
        <dbReference type="EMBL" id="MBB3934441.1"/>
    </source>
</evidence>
<dbReference type="InterPro" id="IPR012495">
    <property type="entry name" value="TadE-like_dom"/>
</dbReference>
<dbReference type="EMBL" id="JACIDO010000001">
    <property type="protein sequence ID" value="MBB3934441.1"/>
    <property type="molecule type" value="Genomic_DNA"/>
</dbReference>
<keyword evidence="4" id="KW-1185">Reference proteome</keyword>
<accession>A0A7W6FSZ0</accession>
<dbReference type="Proteomes" id="UP000531216">
    <property type="component" value="Unassembled WGS sequence"/>
</dbReference>
<dbReference type="AlphaFoldDB" id="A0A7W6FSZ0"/>
<reference evidence="3 4" key="1">
    <citation type="submission" date="2020-08" db="EMBL/GenBank/DDBJ databases">
        <title>Genomic Encyclopedia of Type Strains, Phase IV (KMG-IV): sequencing the most valuable type-strain genomes for metagenomic binning, comparative biology and taxonomic classification.</title>
        <authorList>
            <person name="Goeker M."/>
        </authorList>
    </citation>
    <scope>NUCLEOTIDE SEQUENCE [LARGE SCALE GENOMIC DNA]</scope>
    <source>
        <strain evidence="3 4">DSM 25024</strain>
    </source>
</reference>
<gene>
    <name evidence="3" type="ORF">GGR05_000552</name>
</gene>
<keyword evidence="1" id="KW-1133">Transmembrane helix</keyword>
<sequence length="173" mass="18788">MRHLGLLHDIKGSSAVEFAMVVPIFLALVFSTLEGGWMMTRSILLSRALDETVRLIRVGDPSAPKDHATMKKALCARTLIVRDCEHTILIEMKEIKLAADVPTTAAKCVDRAATVQPTTNFSTGSRGSIMYVRACIVSDPIVPLMGLVLKFEKDGKGGYHQTAVSTFMNEPGA</sequence>
<name>A0A7W6FSZ0_9HYPH</name>